<dbReference type="PROSITE" id="PS51519">
    <property type="entry name" value="RWP_RK"/>
    <property type="match status" value="1"/>
</dbReference>
<evidence type="ECO:0000256" key="3">
    <source>
        <dbReference type="ARBA" id="ARBA00023163"/>
    </source>
</evidence>
<evidence type="ECO:0000256" key="2">
    <source>
        <dbReference type="ARBA" id="ARBA00023125"/>
    </source>
</evidence>
<organism evidence="7">
    <name type="scientific">Guillardia theta (strain CCMP2712)</name>
    <name type="common">Cryptophyte</name>
    <dbReference type="NCBI Taxonomy" id="905079"/>
    <lineage>
        <taxon>Eukaryota</taxon>
        <taxon>Cryptophyceae</taxon>
        <taxon>Pyrenomonadales</taxon>
        <taxon>Geminigeraceae</taxon>
        <taxon>Guillardia</taxon>
    </lineage>
</organism>
<dbReference type="GeneID" id="17303454"/>
<reference evidence="8" key="3">
    <citation type="submission" date="2015-06" db="UniProtKB">
        <authorList>
            <consortium name="EnsemblProtists"/>
        </authorList>
    </citation>
    <scope>IDENTIFICATION</scope>
</reference>
<reference evidence="7 9" key="1">
    <citation type="journal article" date="2012" name="Nature">
        <title>Algal genomes reveal evolutionary mosaicism and the fate of nucleomorphs.</title>
        <authorList>
            <consortium name="DOE Joint Genome Institute"/>
            <person name="Curtis B.A."/>
            <person name="Tanifuji G."/>
            <person name="Burki F."/>
            <person name="Gruber A."/>
            <person name="Irimia M."/>
            <person name="Maruyama S."/>
            <person name="Arias M.C."/>
            <person name="Ball S.G."/>
            <person name="Gile G.H."/>
            <person name="Hirakawa Y."/>
            <person name="Hopkins J.F."/>
            <person name="Kuo A."/>
            <person name="Rensing S.A."/>
            <person name="Schmutz J."/>
            <person name="Symeonidi A."/>
            <person name="Elias M."/>
            <person name="Eveleigh R.J."/>
            <person name="Herman E.K."/>
            <person name="Klute M.J."/>
            <person name="Nakayama T."/>
            <person name="Obornik M."/>
            <person name="Reyes-Prieto A."/>
            <person name="Armbrust E.V."/>
            <person name="Aves S.J."/>
            <person name="Beiko R.G."/>
            <person name="Coutinho P."/>
            <person name="Dacks J.B."/>
            <person name="Durnford D.G."/>
            <person name="Fast N.M."/>
            <person name="Green B.R."/>
            <person name="Grisdale C.J."/>
            <person name="Hempel F."/>
            <person name="Henrissat B."/>
            <person name="Hoppner M.P."/>
            <person name="Ishida K."/>
            <person name="Kim E."/>
            <person name="Koreny L."/>
            <person name="Kroth P.G."/>
            <person name="Liu Y."/>
            <person name="Malik S.B."/>
            <person name="Maier U.G."/>
            <person name="McRose D."/>
            <person name="Mock T."/>
            <person name="Neilson J.A."/>
            <person name="Onodera N.T."/>
            <person name="Poole A.M."/>
            <person name="Pritham E.J."/>
            <person name="Richards T.A."/>
            <person name="Rocap G."/>
            <person name="Roy S.W."/>
            <person name="Sarai C."/>
            <person name="Schaack S."/>
            <person name="Shirato S."/>
            <person name="Slamovits C.H."/>
            <person name="Spencer D.F."/>
            <person name="Suzuki S."/>
            <person name="Worden A.Z."/>
            <person name="Zauner S."/>
            <person name="Barry K."/>
            <person name="Bell C."/>
            <person name="Bharti A.K."/>
            <person name="Crow J.A."/>
            <person name="Grimwood J."/>
            <person name="Kramer R."/>
            <person name="Lindquist E."/>
            <person name="Lucas S."/>
            <person name="Salamov A."/>
            <person name="McFadden G.I."/>
            <person name="Lane C.E."/>
            <person name="Keeling P.J."/>
            <person name="Gray M.W."/>
            <person name="Grigoriev I.V."/>
            <person name="Archibald J.M."/>
        </authorList>
    </citation>
    <scope>NUCLEOTIDE SEQUENCE</scope>
    <source>
        <strain evidence="7 9">CCMP2712</strain>
    </source>
</reference>
<dbReference type="HOGENOM" id="CLU_092984_0_2_1"/>
<keyword evidence="4" id="KW-0539">Nucleus</keyword>
<keyword evidence="3" id="KW-0804">Transcription</keyword>
<feature type="compositionally biased region" description="Polar residues" evidence="5">
    <location>
        <begin position="92"/>
        <end position="110"/>
    </location>
</feature>
<dbReference type="Proteomes" id="UP000011087">
    <property type="component" value="Unassembled WGS sequence"/>
</dbReference>
<evidence type="ECO:0000256" key="4">
    <source>
        <dbReference type="ARBA" id="ARBA00023242"/>
    </source>
</evidence>
<sequence length="172" mass="19017">MTSRSRPTPTASSSDQAIRIVYPRKPPLASCTGHRISFCRITADVLQSLTHLPQPEAARQLGISLSAFKNACKALGLGRWPYKRKKVRSKEATTQLVQPNTSVSSTSLHETSCQALMQEPSSIGHAVSSIEDFFASPPTPRNYGENMGDVVLHIDQDWLNRYMDLGFDEDVL</sequence>
<evidence type="ECO:0000313" key="8">
    <source>
        <dbReference type="EnsemblProtists" id="EKX46694"/>
    </source>
</evidence>
<dbReference type="InterPro" id="IPR003035">
    <property type="entry name" value="RWP-RK_dom"/>
</dbReference>
<accession>L1JEY2</accession>
<keyword evidence="2" id="KW-0238">DNA-binding</keyword>
<dbReference type="AlphaFoldDB" id="L1JEY2"/>
<feature type="region of interest" description="Disordered" evidence="5">
    <location>
        <begin position="91"/>
        <end position="110"/>
    </location>
</feature>
<evidence type="ECO:0000256" key="1">
    <source>
        <dbReference type="ARBA" id="ARBA00023015"/>
    </source>
</evidence>
<dbReference type="PaxDb" id="55529-EKX46694"/>
<name>L1JEY2_GUITC</name>
<dbReference type="EMBL" id="JH992993">
    <property type="protein sequence ID" value="EKX46694.1"/>
    <property type="molecule type" value="Genomic_DNA"/>
</dbReference>
<evidence type="ECO:0000313" key="9">
    <source>
        <dbReference type="Proteomes" id="UP000011087"/>
    </source>
</evidence>
<keyword evidence="9" id="KW-1185">Reference proteome</keyword>
<dbReference type="OrthoDB" id="1747617at2759"/>
<dbReference type="GO" id="GO:0003677">
    <property type="term" value="F:DNA binding"/>
    <property type="evidence" value="ECO:0007669"/>
    <property type="project" value="UniProtKB-KW"/>
</dbReference>
<feature type="domain" description="RWP-RK" evidence="6">
    <location>
        <begin position="24"/>
        <end position="110"/>
    </location>
</feature>
<reference evidence="9" key="2">
    <citation type="submission" date="2012-11" db="EMBL/GenBank/DDBJ databases">
        <authorList>
            <person name="Kuo A."/>
            <person name="Curtis B.A."/>
            <person name="Tanifuji G."/>
            <person name="Burki F."/>
            <person name="Gruber A."/>
            <person name="Irimia M."/>
            <person name="Maruyama S."/>
            <person name="Arias M.C."/>
            <person name="Ball S.G."/>
            <person name="Gile G.H."/>
            <person name="Hirakawa Y."/>
            <person name="Hopkins J.F."/>
            <person name="Rensing S.A."/>
            <person name="Schmutz J."/>
            <person name="Symeonidi A."/>
            <person name="Elias M."/>
            <person name="Eveleigh R.J."/>
            <person name="Herman E.K."/>
            <person name="Klute M.J."/>
            <person name="Nakayama T."/>
            <person name="Obornik M."/>
            <person name="Reyes-Prieto A."/>
            <person name="Armbrust E.V."/>
            <person name="Aves S.J."/>
            <person name="Beiko R.G."/>
            <person name="Coutinho P."/>
            <person name="Dacks J.B."/>
            <person name="Durnford D.G."/>
            <person name="Fast N.M."/>
            <person name="Green B.R."/>
            <person name="Grisdale C."/>
            <person name="Hempe F."/>
            <person name="Henrissat B."/>
            <person name="Hoppner M.P."/>
            <person name="Ishida K.-I."/>
            <person name="Kim E."/>
            <person name="Koreny L."/>
            <person name="Kroth P.G."/>
            <person name="Liu Y."/>
            <person name="Malik S.-B."/>
            <person name="Maier U.G."/>
            <person name="McRose D."/>
            <person name="Mock T."/>
            <person name="Neilson J.A."/>
            <person name="Onodera N.T."/>
            <person name="Poole A.M."/>
            <person name="Pritham E.J."/>
            <person name="Richards T.A."/>
            <person name="Rocap G."/>
            <person name="Roy S.W."/>
            <person name="Sarai C."/>
            <person name="Schaack S."/>
            <person name="Shirato S."/>
            <person name="Slamovits C.H."/>
            <person name="Spencer D.F."/>
            <person name="Suzuki S."/>
            <person name="Worden A.Z."/>
            <person name="Zauner S."/>
            <person name="Barry K."/>
            <person name="Bell C."/>
            <person name="Bharti A.K."/>
            <person name="Crow J.A."/>
            <person name="Grimwood J."/>
            <person name="Kramer R."/>
            <person name="Lindquist E."/>
            <person name="Lucas S."/>
            <person name="Salamov A."/>
            <person name="McFadden G.I."/>
            <person name="Lane C.E."/>
            <person name="Keeling P.J."/>
            <person name="Gray M.W."/>
            <person name="Grigoriev I.V."/>
            <person name="Archibald J.M."/>
        </authorList>
    </citation>
    <scope>NUCLEOTIDE SEQUENCE</scope>
    <source>
        <strain evidence="9">CCMP2712</strain>
    </source>
</reference>
<gene>
    <name evidence="7" type="ORF">GUITHDRAFT_107475</name>
</gene>
<evidence type="ECO:0000313" key="7">
    <source>
        <dbReference type="EMBL" id="EKX46694.1"/>
    </source>
</evidence>
<dbReference type="RefSeq" id="XP_005833674.1">
    <property type="nucleotide sequence ID" value="XM_005833617.1"/>
</dbReference>
<dbReference type="EnsemblProtists" id="EKX46694">
    <property type="protein sequence ID" value="EKX46694"/>
    <property type="gene ID" value="GUITHDRAFT_107475"/>
</dbReference>
<evidence type="ECO:0000259" key="6">
    <source>
        <dbReference type="PROSITE" id="PS51519"/>
    </source>
</evidence>
<proteinExistence type="predicted"/>
<protein>
    <recommendedName>
        <fullName evidence="6">RWP-RK domain-containing protein</fullName>
    </recommendedName>
</protein>
<evidence type="ECO:0000256" key="5">
    <source>
        <dbReference type="SAM" id="MobiDB-lite"/>
    </source>
</evidence>
<dbReference type="KEGG" id="gtt:GUITHDRAFT_107475"/>
<dbReference type="Pfam" id="PF02042">
    <property type="entry name" value="RWP-RK"/>
    <property type="match status" value="1"/>
</dbReference>
<keyword evidence="1" id="KW-0805">Transcription regulation</keyword>